<dbReference type="PANTHER" id="PTHR46880">
    <property type="entry name" value="RAS-ASSOCIATING DOMAIN-CONTAINING PROTEIN"/>
    <property type="match status" value="1"/>
</dbReference>
<name>A0AAD9V5B9_ACRCE</name>
<organism evidence="1 2">
    <name type="scientific">Acropora cervicornis</name>
    <name type="common">Staghorn coral</name>
    <dbReference type="NCBI Taxonomy" id="6130"/>
    <lineage>
        <taxon>Eukaryota</taxon>
        <taxon>Metazoa</taxon>
        <taxon>Cnidaria</taxon>
        <taxon>Anthozoa</taxon>
        <taxon>Hexacorallia</taxon>
        <taxon>Scleractinia</taxon>
        <taxon>Astrocoeniina</taxon>
        <taxon>Acroporidae</taxon>
        <taxon>Acropora</taxon>
    </lineage>
</organism>
<evidence type="ECO:0000313" key="1">
    <source>
        <dbReference type="EMBL" id="KAK2561662.1"/>
    </source>
</evidence>
<sequence length="234" mass="26235">MQDMHETPEKANDTRNFNTAWCHNRGELLKLAMKLEHESEFMKQPGPLPLYAATRLGKAFFKLNQQEREREGKEEGLPLPKFVPIAQLEKQHVVKLGKTYINDHVCGEYIASTAEVYDQELNEIPSRTGKQRVMFFALQKVECATSAGVLARIKNAFQDHNIDALKEQTVGLGADGAAVSFGVRGGVATLMKTQDGIDWLIPVHCVSHQLEMSIADALKSTVFSEMDEMLVKIY</sequence>
<accession>A0AAD9V5B9</accession>
<dbReference type="EMBL" id="JARQWQ010000031">
    <property type="protein sequence ID" value="KAK2561662.1"/>
    <property type="molecule type" value="Genomic_DNA"/>
</dbReference>
<reference evidence="1" key="1">
    <citation type="journal article" date="2023" name="G3 (Bethesda)">
        <title>Whole genome assembly and annotation of the endangered Caribbean coral Acropora cervicornis.</title>
        <authorList>
            <person name="Selwyn J.D."/>
            <person name="Vollmer S.V."/>
        </authorList>
    </citation>
    <scope>NUCLEOTIDE SEQUENCE</scope>
    <source>
        <strain evidence="1">K2</strain>
    </source>
</reference>
<keyword evidence="2" id="KW-1185">Reference proteome</keyword>
<reference evidence="1" key="2">
    <citation type="journal article" date="2023" name="Science">
        <title>Genomic signatures of disease resistance in endangered staghorn corals.</title>
        <authorList>
            <person name="Vollmer S.V."/>
            <person name="Selwyn J.D."/>
            <person name="Despard B.A."/>
            <person name="Roesel C.L."/>
        </authorList>
    </citation>
    <scope>NUCLEOTIDE SEQUENCE</scope>
    <source>
        <strain evidence="1">K2</strain>
    </source>
</reference>
<dbReference type="AlphaFoldDB" id="A0AAD9V5B9"/>
<evidence type="ECO:0000313" key="2">
    <source>
        <dbReference type="Proteomes" id="UP001249851"/>
    </source>
</evidence>
<comment type="caution">
    <text evidence="1">The sequence shown here is derived from an EMBL/GenBank/DDBJ whole genome shotgun (WGS) entry which is preliminary data.</text>
</comment>
<dbReference type="PANTHER" id="PTHR46880:SF9">
    <property type="entry name" value="ZINC FINGER PROTEIN 862"/>
    <property type="match status" value="1"/>
</dbReference>
<dbReference type="Proteomes" id="UP001249851">
    <property type="component" value="Unassembled WGS sequence"/>
</dbReference>
<protein>
    <recommendedName>
        <fullName evidence="3">DUF4371 domain-containing protein</fullName>
    </recommendedName>
</protein>
<gene>
    <name evidence="1" type="ORF">P5673_015014</name>
</gene>
<proteinExistence type="predicted"/>
<evidence type="ECO:0008006" key="3">
    <source>
        <dbReference type="Google" id="ProtNLM"/>
    </source>
</evidence>